<name>A0A507AL24_9PEZI</name>
<keyword evidence="4" id="KW-0804">Transcription</keyword>
<dbReference type="Pfam" id="PF00561">
    <property type="entry name" value="Abhydrolase_1"/>
    <property type="match status" value="1"/>
</dbReference>
<dbReference type="GO" id="GO:0008270">
    <property type="term" value="F:zinc ion binding"/>
    <property type="evidence" value="ECO:0007669"/>
    <property type="project" value="InterPro"/>
</dbReference>
<dbReference type="PANTHER" id="PTHR47424">
    <property type="entry name" value="REGULATORY PROTEIN GAL4"/>
    <property type="match status" value="1"/>
</dbReference>
<evidence type="ECO:0000256" key="4">
    <source>
        <dbReference type="ARBA" id="ARBA00023163"/>
    </source>
</evidence>
<dbReference type="SUPFAM" id="SSF53474">
    <property type="entry name" value="alpha/beta-Hydrolases"/>
    <property type="match status" value="1"/>
</dbReference>
<dbReference type="SUPFAM" id="SSF57701">
    <property type="entry name" value="Zn2/Cys6 DNA-binding domain"/>
    <property type="match status" value="1"/>
</dbReference>
<dbReference type="GO" id="GO:0000981">
    <property type="term" value="F:DNA-binding transcription factor activity, RNA polymerase II-specific"/>
    <property type="evidence" value="ECO:0007669"/>
    <property type="project" value="InterPro"/>
</dbReference>
<comment type="caution">
    <text evidence="8">The sequence shown here is derived from an EMBL/GenBank/DDBJ whole genome shotgun (WGS) entry which is preliminary data.</text>
</comment>
<keyword evidence="1" id="KW-0479">Metal-binding</keyword>
<keyword evidence="3" id="KW-0238">DNA-binding</keyword>
<dbReference type="InterPro" id="IPR051127">
    <property type="entry name" value="Fungal_SecMet_Regulators"/>
</dbReference>
<evidence type="ECO:0000256" key="1">
    <source>
        <dbReference type="ARBA" id="ARBA00022723"/>
    </source>
</evidence>
<dbReference type="InterPro" id="IPR000073">
    <property type="entry name" value="AB_hydrolase_1"/>
</dbReference>
<gene>
    <name evidence="8" type="ORF">E0L32_010559</name>
</gene>
<dbReference type="PROSITE" id="PS50048">
    <property type="entry name" value="ZN2_CY6_FUNGAL_2"/>
    <property type="match status" value="1"/>
</dbReference>
<dbReference type="EMBL" id="SKBQ01000086">
    <property type="protein sequence ID" value="TPX07767.1"/>
    <property type="molecule type" value="Genomic_DNA"/>
</dbReference>
<feature type="region of interest" description="Disordered" evidence="6">
    <location>
        <begin position="514"/>
        <end position="545"/>
    </location>
</feature>
<dbReference type="RefSeq" id="XP_030989478.1">
    <property type="nucleotide sequence ID" value="XM_031133190.1"/>
</dbReference>
<dbReference type="OrthoDB" id="3364175at2759"/>
<dbReference type="Gene3D" id="3.40.50.1820">
    <property type="entry name" value="alpha/beta hydrolase"/>
    <property type="match status" value="1"/>
</dbReference>
<feature type="region of interest" description="Disordered" evidence="6">
    <location>
        <begin position="425"/>
        <end position="448"/>
    </location>
</feature>
<keyword evidence="2" id="KW-0805">Transcription regulation</keyword>
<dbReference type="PANTHER" id="PTHR47424:SF3">
    <property type="entry name" value="REGULATORY PROTEIN GAL4"/>
    <property type="match status" value="1"/>
</dbReference>
<keyword evidence="9" id="KW-1185">Reference proteome</keyword>
<dbReference type="GeneID" id="41978006"/>
<dbReference type="GO" id="GO:0000978">
    <property type="term" value="F:RNA polymerase II cis-regulatory region sequence-specific DNA binding"/>
    <property type="evidence" value="ECO:0007669"/>
    <property type="project" value="TreeGrafter"/>
</dbReference>
<evidence type="ECO:0000256" key="6">
    <source>
        <dbReference type="SAM" id="MobiDB-lite"/>
    </source>
</evidence>
<dbReference type="Gene3D" id="4.10.240.10">
    <property type="entry name" value="Zn(2)-C6 fungal-type DNA-binding domain"/>
    <property type="match status" value="1"/>
</dbReference>
<accession>A0A507AL24</accession>
<organism evidence="8 9">
    <name type="scientific">Thyridium curvatum</name>
    <dbReference type="NCBI Taxonomy" id="1093900"/>
    <lineage>
        <taxon>Eukaryota</taxon>
        <taxon>Fungi</taxon>
        <taxon>Dikarya</taxon>
        <taxon>Ascomycota</taxon>
        <taxon>Pezizomycotina</taxon>
        <taxon>Sordariomycetes</taxon>
        <taxon>Sordariomycetidae</taxon>
        <taxon>Thyridiales</taxon>
        <taxon>Thyridiaceae</taxon>
        <taxon>Thyridium</taxon>
    </lineage>
</organism>
<dbReference type="AlphaFoldDB" id="A0A507AL24"/>
<evidence type="ECO:0000256" key="3">
    <source>
        <dbReference type="ARBA" id="ARBA00023125"/>
    </source>
</evidence>
<dbReference type="STRING" id="1093900.A0A507AL24"/>
<dbReference type="GO" id="GO:0005634">
    <property type="term" value="C:nucleus"/>
    <property type="evidence" value="ECO:0007669"/>
    <property type="project" value="TreeGrafter"/>
</dbReference>
<dbReference type="InParanoid" id="A0A507AL24"/>
<dbReference type="InterPro" id="IPR007219">
    <property type="entry name" value="XnlR_reg_dom"/>
</dbReference>
<dbReference type="GO" id="GO:0006351">
    <property type="term" value="P:DNA-templated transcription"/>
    <property type="evidence" value="ECO:0007669"/>
    <property type="project" value="InterPro"/>
</dbReference>
<dbReference type="SMART" id="SM00906">
    <property type="entry name" value="Fungal_trans"/>
    <property type="match status" value="1"/>
</dbReference>
<dbReference type="Proteomes" id="UP000319257">
    <property type="component" value="Unassembled WGS sequence"/>
</dbReference>
<dbReference type="InterPro" id="IPR036864">
    <property type="entry name" value="Zn2-C6_fun-type_DNA-bd_sf"/>
</dbReference>
<protein>
    <recommendedName>
        <fullName evidence="7">Zn(2)-C6 fungal-type domain-containing protein</fullName>
    </recommendedName>
</protein>
<reference evidence="8 9" key="1">
    <citation type="submission" date="2019-06" db="EMBL/GenBank/DDBJ databases">
        <title>Draft genome sequence of the filamentous fungus Phialemoniopsis curvata isolated from diesel fuel.</title>
        <authorList>
            <person name="Varaljay V.A."/>
            <person name="Lyon W.J."/>
            <person name="Crouch A.L."/>
            <person name="Drake C.E."/>
            <person name="Hollomon J.M."/>
            <person name="Nadeau L.J."/>
            <person name="Nunn H.S."/>
            <person name="Stevenson B.S."/>
            <person name="Bojanowski C.L."/>
            <person name="Crookes-Goodson W.J."/>
        </authorList>
    </citation>
    <scope>NUCLEOTIDE SEQUENCE [LARGE SCALE GENOMIC DNA]</scope>
    <source>
        <strain evidence="8 9">D216</strain>
    </source>
</reference>
<feature type="domain" description="Zn(2)-C6 fungal-type" evidence="7">
    <location>
        <begin position="343"/>
        <end position="383"/>
    </location>
</feature>
<dbReference type="GO" id="GO:0000435">
    <property type="term" value="P:positive regulation of transcription from RNA polymerase II promoter by galactose"/>
    <property type="evidence" value="ECO:0007669"/>
    <property type="project" value="TreeGrafter"/>
</dbReference>
<keyword evidence="5" id="KW-0539">Nucleus</keyword>
<feature type="compositionally biased region" description="Polar residues" evidence="6">
    <location>
        <begin position="305"/>
        <end position="320"/>
    </location>
</feature>
<dbReference type="InterPro" id="IPR001138">
    <property type="entry name" value="Zn2Cys6_DnaBD"/>
</dbReference>
<proteinExistence type="predicted"/>
<evidence type="ECO:0000256" key="2">
    <source>
        <dbReference type="ARBA" id="ARBA00023015"/>
    </source>
</evidence>
<evidence type="ECO:0000313" key="9">
    <source>
        <dbReference type="Proteomes" id="UP000319257"/>
    </source>
</evidence>
<evidence type="ECO:0000256" key="5">
    <source>
        <dbReference type="ARBA" id="ARBA00023242"/>
    </source>
</evidence>
<evidence type="ECO:0000259" key="7">
    <source>
        <dbReference type="PROSITE" id="PS50048"/>
    </source>
</evidence>
<feature type="region of interest" description="Disordered" evidence="6">
    <location>
        <begin position="305"/>
        <end position="335"/>
    </location>
</feature>
<dbReference type="InterPro" id="IPR029058">
    <property type="entry name" value="AB_hydrolase_fold"/>
</dbReference>
<dbReference type="Pfam" id="PF04082">
    <property type="entry name" value="Fungal_trans"/>
    <property type="match status" value="1"/>
</dbReference>
<dbReference type="CDD" id="cd12148">
    <property type="entry name" value="fungal_TF_MHR"/>
    <property type="match status" value="1"/>
</dbReference>
<evidence type="ECO:0000313" key="8">
    <source>
        <dbReference type="EMBL" id="TPX07767.1"/>
    </source>
</evidence>
<sequence>MADSMKTLQVPHLGGIDVGYRLSSSSVDKAKPTLVLFNPFTATADYYLPEFKNTALRNAANLLAIEPMGHGRTRAKKTESFTYWDTAIMSLQLLDALGIDRFFALGTSQGGFIAVRLALIAPERVKGVIPIGSSMDSESPRSRELGCWDGPGACSGLVTLGGNLAPAPDFEPGDAYYDFLMEIGFGKHIDKATRDFWAETIRDNYNGDEGKRRICMAAVTLAGRDGLHERLPYIRCPVLWFQGTDDVVFSVAEAEQDIKLFTNSEEARLVKCEGGVHFLSRTHGDKIHKELIDFITKWKANVQMGTSDQEPDAQSSNGSASGYRRHGQDGLNRPNKRRRVALACSNCRHRKSRTDANPPRLQQCDGRRPRCSLCIELGCECVYEQAGVTTNLTVGRSYLDRLEKRLQDIESSLARVHQTQGATVVDVSTPPQDGHNVRPRHGSVSSRASNSMVYPNVVGIGEAEGELDTAEDSIDGMGAIKFTDEEDWGYFGPSSNIAFLRHISLAMARMGDLSQSMPSPSNRARDVAGGMSVSRPHPVEDDTNAGRFGRLHGGVNIYALPSEARTWSLIKEYFQKTGQLLPFVHEETFCATFFKMKRSNFTMARRTWLGLLNIILAMATTLHVDRTISSEKRIEESDVYYQRAIGLCDKESRRNISLELVQYLVILGQYLQGTQKSVQAWTVHGLAITTALQLGLQSPKTNNRFPPLECEIRKRVWFGCILLDRTLSMTFGRPSMIHESYIKLDMPIINLQVVGSTPQPDPVPQMDGMYYTATLKLYNIMYRIIDTCYGQNLGLEECRTDSELISIVLRVEEELDEWKCQLAPLQMRVVEMRLSLEELEAIDVNNKITERFFIVLSLRYHNLQILLHRPILEKFLEGCGRSASLRSSSSEKRKVQGLGIGSVETCVNSAIAIISIVHTIVTSDGWYRDLLGAWNFSLFYTFNAGLVIFAATHVARNEVQGDPSQLSRWNFVETAVPSFFMAIEALQNLDRGNRVVERCVNYLSQLTLVPITPSLDDPIAHGQQLIRSINPLATSNALHSVVTPRQAPIEIDLNEFMLDTDLDVLNMSWIS</sequence>
<dbReference type="CDD" id="cd00067">
    <property type="entry name" value="GAL4"/>
    <property type="match status" value="1"/>
</dbReference>
<dbReference type="SMART" id="SM00066">
    <property type="entry name" value="GAL4"/>
    <property type="match status" value="1"/>
</dbReference>